<keyword evidence="3" id="KW-1185">Reference proteome</keyword>
<proteinExistence type="predicted"/>
<feature type="region of interest" description="Disordered" evidence="1">
    <location>
        <begin position="1"/>
        <end position="28"/>
    </location>
</feature>
<evidence type="ECO:0000256" key="1">
    <source>
        <dbReference type="SAM" id="MobiDB-lite"/>
    </source>
</evidence>
<dbReference type="AlphaFoldDB" id="D8LGB1"/>
<dbReference type="OrthoDB" id="10490971at2759"/>
<accession>D8LGB1</accession>
<name>D8LGB1_ECTSI</name>
<protein>
    <submittedName>
        <fullName evidence="2">Uncharacterized protein</fullName>
    </submittedName>
</protein>
<dbReference type="EMBL" id="FN649741">
    <property type="protein sequence ID" value="CBN79010.1"/>
    <property type="molecule type" value="Genomic_DNA"/>
</dbReference>
<evidence type="ECO:0000313" key="3">
    <source>
        <dbReference type="Proteomes" id="UP000002630"/>
    </source>
</evidence>
<evidence type="ECO:0000313" key="2">
    <source>
        <dbReference type="EMBL" id="CBN79010.1"/>
    </source>
</evidence>
<dbReference type="EMBL" id="FN648180">
    <property type="protein sequence ID" value="CBN79010.1"/>
    <property type="molecule type" value="Genomic_DNA"/>
</dbReference>
<sequence>MPSKPSKAWGPIFDEHENQPGQLPKFTADDASRKTLAPVQGNGLRPRHALPGREIQRVRHACVAQPAEADWRQEVPPLCVFLLPDRHRSRCPVHPADKTNGDSTQKIHYIHGDGSECVGKEVPEDNTVPCAGRVRADVVLHGMGAGKPQYFYCTRCAYTKRAAINIDVQEFSEIKRLERMNGRTPSTTVGA</sequence>
<gene>
    <name evidence="2" type="ORF">Esi_0165_0037</name>
</gene>
<organism evidence="2 3">
    <name type="scientific">Ectocarpus siliculosus</name>
    <name type="common">Brown alga</name>
    <name type="synonym">Conferva siliculosa</name>
    <dbReference type="NCBI Taxonomy" id="2880"/>
    <lineage>
        <taxon>Eukaryota</taxon>
        <taxon>Sar</taxon>
        <taxon>Stramenopiles</taxon>
        <taxon>Ochrophyta</taxon>
        <taxon>PX clade</taxon>
        <taxon>Phaeophyceae</taxon>
        <taxon>Ectocarpales</taxon>
        <taxon>Ectocarpaceae</taxon>
        <taxon>Ectocarpus</taxon>
    </lineage>
</organism>
<reference evidence="2 3" key="1">
    <citation type="journal article" date="2010" name="Nature">
        <title>The Ectocarpus genome and the independent evolution of multicellularity in brown algae.</title>
        <authorList>
            <person name="Cock J.M."/>
            <person name="Sterck L."/>
            <person name="Rouze P."/>
            <person name="Scornet D."/>
            <person name="Allen A.E."/>
            <person name="Amoutzias G."/>
            <person name="Anthouard V."/>
            <person name="Artiguenave F."/>
            <person name="Aury J.M."/>
            <person name="Badger J.H."/>
            <person name="Beszteri B."/>
            <person name="Billiau K."/>
            <person name="Bonnet E."/>
            <person name="Bothwell J.H."/>
            <person name="Bowler C."/>
            <person name="Boyen C."/>
            <person name="Brownlee C."/>
            <person name="Carrano C.J."/>
            <person name="Charrier B."/>
            <person name="Cho G.Y."/>
            <person name="Coelho S.M."/>
            <person name="Collen J."/>
            <person name="Corre E."/>
            <person name="Da Silva C."/>
            <person name="Delage L."/>
            <person name="Delaroque N."/>
            <person name="Dittami S.M."/>
            <person name="Doulbeau S."/>
            <person name="Elias M."/>
            <person name="Farnham G."/>
            <person name="Gachon C.M."/>
            <person name="Gschloessl B."/>
            <person name="Heesch S."/>
            <person name="Jabbari K."/>
            <person name="Jubin C."/>
            <person name="Kawai H."/>
            <person name="Kimura K."/>
            <person name="Kloareg B."/>
            <person name="Kupper F.C."/>
            <person name="Lang D."/>
            <person name="Le Bail A."/>
            <person name="Leblanc C."/>
            <person name="Lerouge P."/>
            <person name="Lohr M."/>
            <person name="Lopez P.J."/>
            <person name="Martens C."/>
            <person name="Maumus F."/>
            <person name="Michel G."/>
            <person name="Miranda-Saavedra D."/>
            <person name="Morales J."/>
            <person name="Moreau H."/>
            <person name="Motomura T."/>
            <person name="Nagasato C."/>
            <person name="Napoli C.A."/>
            <person name="Nelson D.R."/>
            <person name="Nyvall-Collen P."/>
            <person name="Peters A.F."/>
            <person name="Pommier C."/>
            <person name="Potin P."/>
            <person name="Poulain J."/>
            <person name="Quesneville H."/>
            <person name="Read B."/>
            <person name="Rensing S.A."/>
            <person name="Ritter A."/>
            <person name="Rousvoal S."/>
            <person name="Samanta M."/>
            <person name="Samson G."/>
            <person name="Schroeder D.C."/>
            <person name="Segurens B."/>
            <person name="Strittmatter M."/>
            <person name="Tonon T."/>
            <person name="Tregear J.W."/>
            <person name="Valentin K."/>
            <person name="von Dassow P."/>
            <person name="Yamagishi T."/>
            <person name="Van de Peer Y."/>
            <person name="Wincker P."/>
        </authorList>
    </citation>
    <scope>NUCLEOTIDE SEQUENCE [LARGE SCALE GENOMIC DNA]</scope>
    <source>
        <strain evidence="3">Ec32 / CCAP1310/4</strain>
    </source>
</reference>
<dbReference type="InParanoid" id="D8LGB1"/>
<dbReference type="Proteomes" id="UP000002630">
    <property type="component" value="Linkage Group LG16"/>
</dbReference>